<dbReference type="CDD" id="cd06558">
    <property type="entry name" value="crotonase-like"/>
    <property type="match status" value="1"/>
</dbReference>
<evidence type="ECO:0000256" key="6">
    <source>
        <dbReference type="ARBA" id="ARBA00023098"/>
    </source>
</evidence>
<accession>A0A6J4MHF4</accession>
<dbReference type="InterPro" id="IPR008927">
    <property type="entry name" value="6-PGluconate_DH-like_C_sf"/>
</dbReference>
<dbReference type="SUPFAM" id="SSF52096">
    <property type="entry name" value="ClpP/crotonase"/>
    <property type="match status" value="1"/>
</dbReference>
<dbReference type="GO" id="GO:0004300">
    <property type="term" value="F:enoyl-CoA hydratase activity"/>
    <property type="evidence" value="ECO:0007669"/>
    <property type="project" value="UniProtKB-EC"/>
</dbReference>
<dbReference type="UniPathway" id="UPA00659"/>
<evidence type="ECO:0000256" key="7">
    <source>
        <dbReference type="ARBA" id="ARBA00049556"/>
    </source>
</evidence>
<dbReference type="InterPro" id="IPR036291">
    <property type="entry name" value="NAD(P)-bd_dom_sf"/>
</dbReference>
<keyword evidence="10" id="KW-0456">Lyase</keyword>
<organism evidence="10">
    <name type="scientific">uncultured Gemmatimonadaceae bacterium</name>
    <dbReference type="NCBI Taxonomy" id="246130"/>
    <lineage>
        <taxon>Bacteria</taxon>
        <taxon>Pseudomonadati</taxon>
        <taxon>Gemmatimonadota</taxon>
        <taxon>Gemmatimonadia</taxon>
        <taxon>Gemmatimonadales</taxon>
        <taxon>Gemmatimonadaceae</taxon>
        <taxon>environmental samples</taxon>
    </lineage>
</organism>
<dbReference type="SUPFAM" id="SSF51735">
    <property type="entry name" value="NAD(P)-binding Rossmann-fold domains"/>
    <property type="match status" value="1"/>
</dbReference>
<comment type="catalytic activity">
    <reaction evidence="7">
        <text>a (3S)-3-hydroxyacyl-CoA + NAD(+) = a 3-oxoacyl-CoA + NADH + H(+)</text>
        <dbReference type="Rhea" id="RHEA:22432"/>
        <dbReference type="ChEBI" id="CHEBI:15378"/>
        <dbReference type="ChEBI" id="CHEBI:57318"/>
        <dbReference type="ChEBI" id="CHEBI:57540"/>
        <dbReference type="ChEBI" id="CHEBI:57945"/>
        <dbReference type="ChEBI" id="CHEBI:90726"/>
        <dbReference type="EC" id="1.1.1.35"/>
    </reaction>
</comment>
<dbReference type="SUPFAM" id="SSF48179">
    <property type="entry name" value="6-phosphogluconate dehydrogenase C-terminal domain-like"/>
    <property type="match status" value="2"/>
</dbReference>
<keyword evidence="2" id="KW-0276">Fatty acid metabolism</keyword>
<keyword evidence="4 10" id="KW-0560">Oxidoreductase</keyword>
<dbReference type="EC" id="4.2.1.17" evidence="10"/>
<dbReference type="InterPro" id="IPR006108">
    <property type="entry name" value="3HC_DH_C"/>
</dbReference>
<feature type="domain" description="3-hydroxyacyl-CoA dehydrogenase NAD binding" evidence="9">
    <location>
        <begin position="5"/>
        <end position="189"/>
    </location>
</feature>
<dbReference type="Pfam" id="PF02737">
    <property type="entry name" value="3HCDH_N"/>
    <property type="match status" value="1"/>
</dbReference>
<reference evidence="10" key="1">
    <citation type="submission" date="2020-02" db="EMBL/GenBank/DDBJ databases">
        <authorList>
            <person name="Meier V. D."/>
        </authorList>
    </citation>
    <scope>NUCLEOTIDE SEQUENCE</scope>
    <source>
        <strain evidence="10">AVDCRST_MAG11</strain>
    </source>
</reference>
<dbReference type="PANTHER" id="PTHR48075:SF7">
    <property type="entry name" value="3-HYDROXYACYL-COA DEHYDROGENASE-RELATED"/>
    <property type="match status" value="1"/>
</dbReference>
<evidence type="ECO:0000313" key="10">
    <source>
        <dbReference type="EMBL" id="CAA9358013.1"/>
    </source>
</evidence>
<evidence type="ECO:0000256" key="4">
    <source>
        <dbReference type="ARBA" id="ARBA00023002"/>
    </source>
</evidence>
<dbReference type="Pfam" id="PF00378">
    <property type="entry name" value="ECH_1"/>
    <property type="match status" value="1"/>
</dbReference>
<dbReference type="EC" id="1.1.1.35" evidence="10"/>
<dbReference type="AlphaFoldDB" id="A0A6J4MHF4"/>
<dbReference type="EMBL" id="CADCTU010000835">
    <property type="protein sequence ID" value="CAA9358013.1"/>
    <property type="molecule type" value="Genomic_DNA"/>
</dbReference>
<feature type="domain" description="3-hydroxyacyl-CoA dehydrogenase C-terminal" evidence="8">
    <location>
        <begin position="192"/>
        <end position="287"/>
    </location>
</feature>
<gene>
    <name evidence="10" type="ORF">AVDCRST_MAG11-3927</name>
</gene>
<evidence type="ECO:0000256" key="1">
    <source>
        <dbReference type="ARBA" id="ARBA00005005"/>
    </source>
</evidence>
<sequence>MRIRKIGVVGAGTMGGGIAALAASAGVPVVLLDVPGTAAGQDRGAPAREGLVRQVKAKPAAFMDPARAALVRTGNTDDDLGLLADCDYIVEAIIEQPAPKQQLFARLEAIVKPTTVVASNTSGIPMRILTEGRSDRFRQNFLGTHFFSPVRYMHLLEIIPTADTGPDAIAASREFAERALGKGIVIAKDAPGFIANRLGVRGLVTTMHAMERFGLTIDEVDALTGPLIGRPNSATFRTGDISGLDILAHVSAGLAETTGEDFTMPAWFHAMVKNKQLGDKTGGGFYRKQGKDILTFDYTTGQYNPQQKPTDAELQRLGKLPLAERVAAIAGLEGKYGDFLRHVMTESARYTLATAPALAHDIVAVDRAMEWGYGHEAGPFRVMDMMGLDAVRGGIEQAGGEVPALLGTAQGAFYKQAPAGETALGFDGQYRPVEPPAAGAVKLGVLARRPGAVLDENPGARLLDLGDGVALLEFRSKMNTLGAPILAMLERALARVEQGAMEGLVIGNDDARAFSAGADLSGSAGAMASGDWKALEQAVRGFQDAVQSIRRAPFPVAVAAHGMTLGGGAELTLHADAVQANAELYMGLVEAGVGLLPAGGGTKELLFRFVGELQPYPEADSFEAVKRAFQLIALATVTTSALEARAKGFLRDRDRVSMNRDLLIADAKRRVLDLAPDYVSPAPRTIRALGKEGMGNLSYALFSFHEAGQASAHDVRIGHEISYVLCGGDGPPRTVTEQDVLDLERESFLKLLGTKETQERIMYTLKTGKPLRN</sequence>
<evidence type="ECO:0000256" key="2">
    <source>
        <dbReference type="ARBA" id="ARBA00022832"/>
    </source>
</evidence>
<dbReference type="GO" id="GO:0006635">
    <property type="term" value="P:fatty acid beta-oxidation"/>
    <property type="evidence" value="ECO:0007669"/>
    <property type="project" value="UniProtKB-UniPathway"/>
</dbReference>
<dbReference type="Gene3D" id="3.40.50.720">
    <property type="entry name" value="NAD(P)-binding Rossmann-like Domain"/>
    <property type="match status" value="1"/>
</dbReference>
<keyword evidence="3" id="KW-0442">Lipid degradation</keyword>
<dbReference type="Gene3D" id="1.10.1040.50">
    <property type="match status" value="1"/>
</dbReference>
<name>A0A6J4MHF4_9BACT</name>
<comment type="pathway">
    <text evidence="1">Lipid metabolism; fatty acid beta-oxidation.</text>
</comment>
<keyword evidence="5" id="KW-0520">NAD</keyword>
<evidence type="ECO:0000256" key="3">
    <source>
        <dbReference type="ARBA" id="ARBA00022963"/>
    </source>
</evidence>
<dbReference type="InterPro" id="IPR001753">
    <property type="entry name" value="Enoyl-CoA_hydra/iso"/>
</dbReference>
<dbReference type="InterPro" id="IPR006176">
    <property type="entry name" value="3-OHacyl-CoA_DH_NAD-bd"/>
</dbReference>
<dbReference type="InterPro" id="IPR029045">
    <property type="entry name" value="ClpP/crotonase-like_dom_sf"/>
</dbReference>
<evidence type="ECO:0000256" key="5">
    <source>
        <dbReference type="ARBA" id="ARBA00023027"/>
    </source>
</evidence>
<proteinExistence type="predicted"/>
<dbReference type="Gene3D" id="3.90.226.10">
    <property type="entry name" value="2-enoyl-CoA Hydratase, Chain A, domain 1"/>
    <property type="match status" value="1"/>
</dbReference>
<dbReference type="GO" id="GO:0003857">
    <property type="term" value="F:(3S)-3-hydroxyacyl-CoA dehydrogenase (NAD+) activity"/>
    <property type="evidence" value="ECO:0007669"/>
    <property type="project" value="UniProtKB-EC"/>
</dbReference>
<protein>
    <submittedName>
        <fullName evidence="10">3-hydroxyacyl-CoA dehydrogenase [fadN-fadA-fadE operon] / Enoyl-CoA hydratase [fadN-fadA-fadE operon]</fullName>
        <ecNumber evidence="10">1.1.1.35</ecNumber>
        <ecNumber evidence="10">4.2.1.17</ecNumber>
    </submittedName>
</protein>
<dbReference type="Pfam" id="PF00725">
    <property type="entry name" value="3HCDH"/>
    <property type="match status" value="1"/>
</dbReference>
<evidence type="ECO:0000259" key="8">
    <source>
        <dbReference type="Pfam" id="PF00725"/>
    </source>
</evidence>
<keyword evidence="6" id="KW-0443">Lipid metabolism</keyword>
<dbReference type="GO" id="GO:0070403">
    <property type="term" value="F:NAD+ binding"/>
    <property type="evidence" value="ECO:0007669"/>
    <property type="project" value="InterPro"/>
</dbReference>
<dbReference type="PANTHER" id="PTHR48075">
    <property type="entry name" value="3-HYDROXYACYL-COA DEHYDROGENASE FAMILY PROTEIN"/>
    <property type="match status" value="1"/>
</dbReference>
<evidence type="ECO:0000259" key="9">
    <source>
        <dbReference type="Pfam" id="PF02737"/>
    </source>
</evidence>